<protein>
    <submittedName>
        <fullName evidence="2">Uncharacterized protein</fullName>
    </submittedName>
</protein>
<organism evidence="2 3">
    <name type="scientific">Fundidesulfovibrio magnetotacticus</name>
    <dbReference type="NCBI Taxonomy" id="2730080"/>
    <lineage>
        <taxon>Bacteria</taxon>
        <taxon>Pseudomonadati</taxon>
        <taxon>Thermodesulfobacteriota</taxon>
        <taxon>Desulfovibrionia</taxon>
        <taxon>Desulfovibrionales</taxon>
        <taxon>Desulfovibrionaceae</taxon>
        <taxon>Fundidesulfovibrio</taxon>
    </lineage>
</organism>
<comment type="caution">
    <text evidence="2">The sequence shown here is derived from an EMBL/GenBank/DDBJ whole genome shotgun (WGS) entry which is preliminary data.</text>
</comment>
<feature type="compositionally biased region" description="Basic and acidic residues" evidence="1">
    <location>
        <begin position="285"/>
        <end position="294"/>
    </location>
</feature>
<dbReference type="EMBL" id="BLTE01000007">
    <property type="protein sequence ID" value="GFK94001.1"/>
    <property type="molecule type" value="Genomic_DNA"/>
</dbReference>
<evidence type="ECO:0000256" key="1">
    <source>
        <dbReference type="SAM" id="MobiDB-lite"/>
    </source>
</evidence>
<evidence type="ECO:0000313" key="3">
    <source>
        <dbReference type="Proteomes" id="UP000494245"/>
    </source>
</evidence>
<evidence type="ECO:0000313" key="2">
    <source>
        <dbReference type="EMBL" id="GFK94001.1"/>
    </source>
</evidence>
<sequence length="310" mass="34710">MSLFKPFGSSLLGSTQPEGWNEPGGLLSPGRSLLGGTDFTALGGGARLAAPVTRAATPQPAWSDGRAEAPDQEDDIARPLEEFPHGRPPLTQDQTVRAYARMMGVHPSEVDPEKMQLKHDIRFEPVQRRERGMYGGDAEPGPFNEPYDPNSDAVRGGKWKRLDPDLAGRIRERIQGTRFEGMPLDRQKIHDSEKPWYMPGSARGMALENHIYIDPSGFEGNKFDPLRRQEDFDVLLEEVIHSGQYQSGMTRAGYLWDIARRGGYKHSTYEHEAWDIAYPGWPERIGYKEPEKSSGEASGLRPSSDEGYNR</sequence>
<feature type="region of interest" description="Disordered" evidence="1">
    <location>
        <begin position="50"/>
        <end position="72"/>
    </location>
</feature>
<reference evidence="2 3" key="1">
    <citation type="submission" date="2020-04" db="EMBL/GenBank/DDBJ databases">
        <authorList>
            <consortium name="Desulfovibrio sp. FSS-1 genome sequencing consortium"/>
            <person name="Shimoshige H."/>
            <person name="Kobayashi H."/>
            <person name="Maekawa T."/>
        </authorList>
    </citation>
    <scope>NUCLEOTIDE SEQUENCE [LARGE SCALE GENOMIC DNA]</scope>
    <source>
        <strain evidence="2 3">SIID29052-01</strain>
    </source>
</reference>
<keyword evidence="3" id="KW-1185">Reference proteome</keyword>
<proteinExistence type="predicted"/>
<feature type="region of interest" description="Disordered" evidence="1">
    <location>
        <begin position="1"/>
        <end position="38"/>
    </location>
</feature>
<dbReference type="Proteomes" id="UP000494245">
    <property type="component" value="Unassembled WGS sequence"/>
</dbReference>
<accession>A0A6V8LTT8</accession>
<feature type="region of interest" description="Disordered" evidence="1">
    <location>
        <begin position="285"/>
        <end position="310"/>
    </location>
</feature>
<feature type="region of interest" description="Disordered" evidence="1">
    <location>
        <begin position="133"/>
        <end position="159"/>
    </location>
</feature>
<dbReference type="AlphaFoldDB" id="A0A6V8LTT8"/>
<reference evidence="2 3" key="2">
    <citation type="submission" date="2020-05" db="EMBL/GenBank/DDBJ databases">
        <title>Draft genome sequence of Desulfovibrio sp. strainFSS-1.</title>
        <authorList>
            <person name="Shimoshige H."/>
            <person name="Kobayashi H."/>
            <person name="Maekawa T."/>
        </authorList>
    </citation>
    <scope>NUCLEOTIDE SEQUENCE [LARGE SCALE GENOMIC DNA]</scope>
    <source>
        <strain evidence="2 3">SIID29052-01</strain>
    </source>
</reference>
<feature type="compositionally biased region" description="Low complexity" evidence="1">
    <location>
        <begin position="23"/>
        <end position="36"/>
    </location>
</feature>
<gene>
    <name evidence="2" type="ORF">NNJEOMEG_01839</name>
</gene>
<name>A0A6V8LTT8_9BACT</name>